<reference evidence="1 2" key="1">
    <citation type="submission" date="2016-06" db="EMBL/GenBank/DDBJ databases">
        <title>Microsymbionts genomes from the relict species Vavilovia formosa.</title>
        <authorList>
            <person name="Chirak E."/>
            <person name="Kimeklis A."/>
            <person name="Andronov E."/>
        </authorList>
    </citation>
    <scope>NUCLEOTIDE SEQUENCE [LARGE SCALE GENOMIC DNA]</scope>
    <source>
        <strain evidence="1 2">Vaf10</strain>
        <plasmid evidence="2">Plasmid unnamed2</plasmid>
    </source>
</reference>
<name>A0A1B1CLN4_RHILE</name>
<sequence length="63" mass="7367">MEFCVNRYSHFAAVLQSQSDASFPMAIDRATGDSLFKILYDWQNHLGFEDYVSIEEKFSLLQR</sequence>
<evidence type="ECO:0000313" key="1">
    <source>
        <dbReference type="EMBL" id="ANP90589.1"/>
    </source>
</evidence>
<dbReference type="EMBL" id="CP016289">
    <property type="protein sequence ID" value="ANP90589.1"/>
    <property type="molecule type" value="Genomic_DNA"/>
</dbReference>
<dbReference type="AlphaFoldDB" id="A0A1B1CLN4"/>
<protein>
    <submittedName>
        <fullName evidence="1">Uncharacterized protein</fullName>
    </submittedName>
</protein>
<gene>
    <name evidence="1" type="ORF">BA011_32290</name>
</gene>
<accession>A0A1B1CLN4</accession>
<evidence type="ECO:0000313" key="2">
    <source>
        <dbReference type="Proteomes" id="UP000092691"/>
    </source>
</evidence>
<organism evidence="1 2">
    <name type="scientific">Rhizobium leguminosarum</name>
    <dbReference type="NCBI Taxonomy" id="384"/>
    <lineage>
        <taxon>Bacteria</taxon>
        <taxon>Pseudomonadati</taxon>
        <taxon>Pseudomonadota</taxon>
        <taxon>Alphaproteobacteria</taxon>
        <taxon>Hyphomicrobiales</taxon>
        <taxon>Rhizobiaceae</taxon>
        <taxon>Rhizobium/Agrobacterium group</taxon>
        <taxon>Rhizobium</taxon>
    </lineage>
</organism>
<keyword evidence="1" id="KW-0614">Plasmid</keyword>
<proteinExistence type="predicted"/>
<geneLocation type="plasmid" evidence="1 2">
    <name>unnamed2</name>
</geneLocation>
<dbReference type="Proteomes" id="UP000092691">
    <property type="component" value="Plasmid unnamed2"/>
</dbReference>